<comment type="subunit">
    <text evidence="8">DNA polymerase III contains a core (composed of alpha, epsilon and theta chains) that associates with a tau subunit. This core dimerizes to form the POLIII' complex. PolIII' associates with the gamma complex (composed of gamma, delta, delta', psi and chi chains) and with the beta chain to form the complete DNA polymerase III complex.</text>
</comment>
<comment type="function">
    <text evidence="8">DNA polymerase III is a complex, multichain enzyme responsible for most of the replicative synthesis in bacteria. This DNA polymerase also exhibits 3' to 5' exonuclease activity.</text>
</comment>
<dbReference type="Proteomes" id="UP000177528">
    <property type="component" value="Unassembled WGS sequence"/>
</dbReference>
<keyword evidence="3 8" id="KW-0547">Nucleotide-binding</keyword>
<evidence type="ECO:0000256" key="4">
    <source>
        <dbReference type="ARBA" id="ARBA00022833"/>
    </source>
</evidence>
<gene>
    <name evidence="8" type="primary">dnaX</name>
    <name evidence="11" type="ORF">A3D99_04055</name>
</gene>
<evidence type="ECO:0000313" key="12">
    <source>
        <dbReference type="Proteomes" id="UP000177528"/>
    </source>
</evidence>
<dbReference type="InterPro" id="IPR048448">
    <property type="entry name" value="DnaX-like_C"/>
</dbReference>
<keyword evidence="6 8" id="KW-0239">DNA-directed DNA polymerase</keyword>
<proteinExistence type="inferred from homology"/>
<reference evidence="11 12" key="1">
    <citation type="journal article" date="2016" name="Nat. Commun.">
        <title>Thousands of microbial genomes shed light on interconnected biogeochemical processes in an aquifer system.</title>
        <authorList>
            <person name="Anantharaman K."/>
            <person name="Brown C.T."/>
            <person name="Hug L.A."/>
            <person name="Sharon I."/>
            <person name="Castelle C.J."/>
            <person name="Probst A.J."/>
            <person name="Thomas B.C."/>
            <person name="Singh A."/>
            <person name="Wilkins M.J."/>
            <person name="Karaoz U."/>
            <person name="Brodie E.L."/>
            <person name="Williams K.H."/>
            <person name="Hubbard S.S."/>
            <person name="Banfield J.F."/>
        </authorList>
    </citation>
    <scope>NUCLEOTIDE SEQUENCE [LARGE SCALE GENOMIC DNA]</scope>
</reference>
<dbReference type="AlphaFoldDB" id="A0A1G1X1X9"/>
<keyword evidence="4" id="KW-0862">Zinc</keyword>
<keyword evidence="8" id="KW-0235">DNA replication</keyword>
<evidence type="ECO:0000313" key="11">
    <source>
        <dbReference type="EMBL" id="OGY33964.1"/>
    </source>
</evidence>
<evidence type="ECO:0000256" key="3">
    <source>
        <dbReference type="ARBA" id="ARBA00022741"/>
    </source>
</evidence>
<dbReference type="GO" id="GO:0006261">
    <property type="term" value="P:DNA-templated DNA replication"/>
    <property type="evidence" value="ECO:0007669"/>
    <property type="project" value="TreeGrafter"/>
</dbReference>
<evidence type="ECO:0000256" key="2">
    <source>
        <dbReference type="ARBA" id="ARBA00022723"/>
    </source>
</evidence>
<dbReference type="InterPro" id="IPR012763">
    <property type="entry name" value="DNA_pol_III_sug/sutau_N"/>
</dbReference>
<name>A0A1G1X1X9_9BACT</name>
<dbReference type="GO" id="GO:0046872">
    <property type="term" value="F:metal ion binding"/>
    <property type="evidence" value="ECO:0007669"/>
    <property type="project" value="UniProtKB-KW"/>
</dbReference>
<dbReference type="PANTHER" id="PTHR11669:SF0">
    <property type="entry name" value="PROTEIN STICHEL-LIKE 2"/>
    <property type="match status" value="1"/>
</dbReference>
<dbReference type="SMART" id="SM00382">
    <property type="entry name" value="AAA"/>
    <property type="match status" value="1"/>
</dbReference>
<dbReference type="GO" id="GO:0003677">
    <property type="term" value="F:DNA binding"/>
    <property type="evidence" value="ECO:0007669"/>
    <property type="project" value="InterPro"/>
</dbReference>
<dbReference type="SUPFAM" id="SSF48019">
    <property type="entry name" value="post-AAA+ oligomerization domain-like"/>
    <property type="match status" value="1"/>
</dbReference>
<evidence type="ECO:0000256" key="9">
    <source>
        <dbReference type="SAM" id="MobiDB-lite"/>
    </source>
</evidence>
<dbReference type="Pfam" id="PF20964">
    <property type="entry name" value="DnaX_C"/>
    <property type="match status" value="1"/>
</dbReference>
<comment type="catalytic activity">
    <reaction evidence="7 8">
        <text>DNA(n) + a 2'-deoxyribonucleoside 5'-triphosphate = DNA(n+1) + diphosphate</text>
        <dbReference type="Rhea" id="RHEA:22508"/>
        <dbReference type="Rhea" id="RHEA-COMP:17339"/>
        <dbReference type="Rhea" id="RHEA-COMP:17340"/>
        <dbReference type="ChEBI" id="CHEBI:33019"/>
        <dbReference type="ChEBI" id="CHEBI:61560"/>
        <dbReference type="ChEBI" id="CHEBI:173112"/>
        <dbReference type="EC" id="2.7.7.7"/>
    </reaction>
</comment>
<dbReference type="NCBIfam" id="TIGR02397">
    <property type="entry name" value="dnaX_nterm"/>
    <property type="match status" value="1"/>
</dbReference>
<dbReference type="Pfam" id="PF13177">
    <property type="entry name" value="DNA_pol3_delta2"/>
    <property type="match status" value="1"/>
</dbReference>
<dbReference type="InterPro" id="IPR008921">
    <property type="entry name" value="DNA_pol3_clamp-load_cplx_C"/>
</dbReference>
<keyword evidence="8" id="KW-0548">Nucleotidyltransferase</keyword>
<accession>A0A1G1X1X9</accession>
<dbReference type="InterPro" id="IPR003593">
    <property type="entry name" value="AAA+_ATPase"/>
</dbReference>
<evidence type="ECO:0000256" key="8">
    <source>
        <dbReference type="RuleBase" id="RU364063"/>
    </source>
</evidence>
<protein>
    <recommendedName>
        <fullName evidence="8">DNA polymerase III subunit gamma/tau</fullName>
        <ecNumber evidence="8">2.7.7.7</ecNumber>
    </recommendedName>
</protein>
<feature type="region of interest" description="Disordered" evidence="9">
    <location>
        <begin position="342"/>
        <end position="403"/>
    </location>
</feature>
<keyword evidence="5 8" id="KW-0067">ATP-binding</keyword>
<dbReference type="InterPro" id="IPR027417">
    <property type="entry name" value="P-loop_NTPase"/>
</dbReference>
<dbReference type="FunFam" id="3.40.50.300:FF:000014">
    <property type="entry name" value="DNA polymerase III subunit gamma/tau"/>
    <property type="match status" value="1"/>
</dbReference>
<evidence type="ECO:0000256" key="6">
    <source>
        <dbReference type="ARBA" id="ARBA00022932"/>
    </source>
</evidence>
<evidence type="ECO:0000259" key="10">
    <source>
        <dbReference type="SMART" id="SM00382"/>
    </source>
</evidence>
<feature type="domain" description="AAA+ ATPase" evidence="10">
    <location>
        <begin position="35"/>
        <end position="177"/>
    </location>
</feature>
<dbReference type="GO" id="GO:0003887">
    <property type="term" value="F:DNA-directed DNA polymerase activity"/>
    <property type="evidence" value="ECO:0007669"/>
    <property type="project" value="UniProtKB-KW"/>
</dbReference>
<keyword evidence="8" id="KW-0808">Transferase</keyword>
<dbReference type="Gene3D" id="3.40.50.300">
    <property type="entry name" value="P-loop containing nucleotide triphosphate hydrolases"/>
    <property type="match status" value="1"/>
</dbReference>
<dbReference type="Gene3D" id="1.10.8.60">
    <property type="match status" value="1"/>
</dbReference>
<comment type="caution">
    <text evidence="11">The sequence shown here is derived from an EMBL/GenBank/DDBJ whole genome shotgun (WGS) entry which is preliminary data.</text>
</comment>
<dbReference type="EMBL" id="MHHR01000024">
    <property type="protein sequence ID" value="OGY33964.1"/>
    <property type="molecule type" value="Genomic_DNA"/>
</dbReference>
<dbReference type="InterPro" id="IPR050238">
    <property type="entry name" value="DNA_Rep/Repair_Clamp_Loader"/>
</dbReference>
<comment type="similarity">
    <text evidence="1 8">Belongs to the DnaX/STICHEL family.</text>
</comment>
<dbReference type="CDD" id="cd00009">
    <property type="entry name" value="AAA"/>
    <property type="match status" value="1"/>
</dbReference>
<evidence type="ECO:0000256" key="5">
    <source>
        <dbReference type="ARBA" id="ARBA00022840"/>
    </source>
</evidence>
<dbReference type="EC" id="2.7.7.7" evidence="8"/>
<sequence length="517" mass="56544">MPALYRQYRPTTFAEIIGQDHITSILMQQVIKDAIAHAYLFQGPRGTGKTTTARVFAKRINCSAASTAESCGTCTSCVALQDHRALDVIEIDAASNRGIDDIRALRDTATLSPTLGKYKVYIIDEVHQLSGPAFAALLKILEEPPKHVLFILATTELQKVPATIASRCQLFRFKRATHEEMHARIQHLLAKEDRTADEELISFIISRSDGCYRDAESLLGQLLSQSEDTLTVQAASGLLGIPSPQLIENFLTALIASDTATAITIATKAYTDGFDVEQFLHEAIRQARDTAVQAVTTGNGQIDRLTTIMRAFLVATQDLAYVPEPMIAIELAILTACVSSAKPPVSPPHMRGSQSAEMQTGGGSGVERTTTPPLPAKQAVPLPSYEGRKSSTPNSPPNAQPDERLTKIRSSWEAIIQHVRTLNPVASTFLRATSPHIMNENVLTIRMQFPLHKTFFDKPDNKLKVQQAIKAIVDMDVALTCLLESNATGPAVTREQKELQEADLLKNVQEVFGVQVK</sequence>
<keyword evidence="2" id="KW-0479">Metal-binding</keyword>
<dbReference type="SUPFAM" id="SSF52540">
    <property type="entry name" value="P-loop containing nucleoside triphosphate hydrolases"/>
    <property type="match status" value="1"/>
</dbReference>
<dbReference type="GO" id="GO:0005524">
    <property type="term" value="F:ATP binding"/>
    <property type="evidence" value="ECO:0007669"/>
    <property type="project" value="UniProtKB-KW"/>
</dbReference>
<evidence type="ECO:0000256" key="1">
    <source>
        <dbReference type="ARBA" id="ARBA00006360"/>
    </source>
</evidence>
<organism evidence="11 12">
    <name type="scientific">Candidatus Andersenbacteria bacterium RIFCSPHIGHO2_12_FULL_45_11</name>
    <dbReference type="NCBI Taxonomy" id="1797281"/>
    <lineage>
        <taxon>Bacteria</taxon>
        <taxon>Candidatus Anderseniibacteriota</taxon>
    </lineage>
</organism>
<dbReference type="PANTHER" id="PTHR11669">
    <property type="entry name" value="REPLICATION FACTOR C / DNA POLYMERASE III GAMMA-TAU SUBUNIT"/>
    <property type="match status" value="1"/>
</dbReference>
<evidence type="ECO:0000256" key="7">
    <source>
        <dbReference type="ARBA" id="ARBA00049244"/>
    </source>
</evidence>
<dbReference type="GO" id="GO:0009360">
    <property type="term" value="C:DNA polymerase III complex"/>
    <property type="evidence" value="ECO:0007669"/>
    <property type="project" value="InterPro"/>
</dbReference>